<dbReference type="InterPro" id="IPR036259">
    <property type="entry name" value="MFS_trans_sf"/>
</dbReference>
<name>A0ABN0QRP8_MYCUL</name>
<dbReference type="SUPFAM" id="SSF103473">
    <property type="entry name" value="MFS general substrate transporter"/>
    <property type="match status" value="1"/>
</dbReference>
<protein>
    <submittedName>
        <fullName evidence="8">Sugar (And other) transporter family protein</fullName>
    </submittedName>
</protein>
<keyword evidence="4 6" id="KW-1133">Transmembrane helix</keyword>
<evidence type="ECO:0000256" key="2">
    <source>
        <dbReference type="ARBA" id="ARBA00022448"/>
    </source>
</evidence>
<keyword evidence="5 6" id="KW-0472">Membrane</keyword>
<evidence type="ECO:0000313" key="8">
    <source>
        <dbReference type="EMBL" id="EUA87380.1"/>
    </source>
</evidence>
<dbReference type="Gene3D" id="1.20.1720.10">
    <property type="entry name" value="Multidrug resistance protein D"/>
    <property type="match status" value="1"/>
</dbReference>
<dbReference type="InterPro" id="IPR020846">
    <property type="entry name" value="MFS_dom"/>
</dbReference>
<feature type="transmembrane region" description="Helical" evidence="6">
    <location>
        <begin position="30"/>
        <end position="53"/>
    </location>
</feature>
<evidence type="ECO:0000256" key="5">
    <source>
        <dbReference type="ARBA" id="ARBA00023136"/>
    </source>
</evidence>
<dbReference type="PROSITE" id="PS50850">
    <property type="entry name" value="MFS"/>
    <property type="match status" value="1"/>
</dbReference>
<dbReference type="PROSITE" id="PS00217">
    <property type="entry name" value="SUGAR_TRANSPORT_2"/>
    <property type="match status" value="1"/>
</dbReference>
<dbReference type="InterPro" id="IPR005829">
    <property type="entry name" value="Sugar_transporter_CS"/>
</dbReference>
<evidence type="ECO:0000256" key="1">
    <source>
        <dbReference type="ARBA" id="ARBA00004651"/>
    </source>
</evidence>
<evidence type="ECO:0000256" key="4">
    <source>
        <dbReference type="ARBA" id="ARBA00022989"/>
    </source>
</evidence>
<keyword evidence="2" id="KW-0813">Transport</keyword>
<dbReference type="Proteomes" id="UP000020681">
    <property type="component" value="Unassembled WGS sequence"/>
</dbReference>
<evidence type="ECO:0000313" key="9">
    <source>
        <dbReference type="Proteomes" id="UP000020681"/>
    </source>
</evidence>
<proteinExistence type="predicted"/>
<feature type="domain" description="Major facilitator superfamily (MFS) profile" evidence="7">
    <location>
        <begin position="31"/>
        <end position="179"/>
    </location>
</feature>
<reference evidence="8 9" key="1">
    <citation type="submission" date="2014-01" db="EMBL/GenBank/DDBJ databases">
        <authorList>
            <person name="Dobos K."/>
            <person name="Lenaerts A."/>
            <person name="Ordway D."/>
            <person name="DeGroote M.A."/>
            <person name="Parker T."/>
            <person name="Sizemore C."/>
            <person name="Tallon L.J."/>
            <person name="Sadzewicz L.K."/>
            <person name="Sengamalay N."/>
            <person name="Fraser C.M."/>
            <person name="Hine E."/>
            <person name="Shefchek K.A."/>
            <person name="Das S.P."/>
            <person name="Tettelin H."/>
        </authorList>
    </citation>
    <scope>NUCLEOTIDE SEQUENCE [LARGE SCALE GENOMIC DNA]</scope>
    <source>
        <strain evidence="8 9">Harvey</strain>
    </source>
</reference>
<dbReference type="InterPro" id="IPR011701">
    <property type="entry name" value="MFS"/>
</dbReference>
<comment type="subcellular location">
    <subcellularLocation>
        <location evidence="1">Cell membrane</location>
        <topology evidence="1">Multi-pass membrane protein</topology>
    </subcellularLocation>
</comment>
<feature type="transmembrane region" description="Helical" evidence="6">
    <location>
        <begin position="154"/>
        <end position="173"/>
    </location>
</feature>
<evidence type="ECO:0000256" key="3">
    <source>
        <dbReference type="ARBA" id="ARBA00022692"/>
    </source>
</evidence>
<feature type="transmembrane region" description="Helical" evidence="6">
    <location>
        <begin position="121"/>
        <end position="142"/>
    </location>
</feature>
<keyword evidence="9" id="KW-1185">Reference proteome</keyword>
<evidence type="ECO:0000259" key="7">
    <source>
        <dbReference type="PROSITE" id="PS50850"/>
    </source>
</evidence>
<dbReference type="PANTHER" id="PTHR23501:SF197">
    <property type="entry name" value="COMD"/>
    <property type="match status" value="1"/>
</dbReference>
<dbReference type="EMBL" id="JAOL01000162">
    <property type="protein sequence ID" value="EUA87380.1"/>
    <property type="molecule type" value="Genomic_DNA"/>
</dbReference>
<feature type="transmembrane region" description="Helical" evidence="6">
    <location>
        <begin position="65"/>
        <end position="84"/>
    </location>
</feature>
<feature type="transmembrane region" description="Helical" evidence="6">
    <location>
        <begin position="96"/>
        <end position="115"/>
    </location>
</feature>
<keyword evidence="3 6" id="KW-0812">Transmembrane</keyword>
<evidence type="ECO:0000256" key="6">
    <source>
        <dbReference type="SAM" id="Phobius"/>
    </source>
</evidence>
<sequence length="179" mass="18284">MRPRATVAAATPTTDLAAGRALITPRRRNFIFVALVLGILLSSLDQTIVAIALPTIVADLGEAGRQSWVVTSYLLASTIATALVGKLGDMFGRKRVFQVAVLLFVAGSVSCGLTQSMTMLVASRALQGVGGGAITVTAIALIGEVVPLRDRGRYQGILGAVIGIATIGGPLLGATSPTA</sequence>
<organism evidence="8 9">
    <name type="scientific">Mycobacterium ulcerans str. Harvey</name>
    <dbReference type="NCBI Taxonomy" id="1299332"/>
    <lineage>
        <taxon>Bacteria</taxon>
        <taxon>Bacillati</taxon>
        <taxon>Actinomycetota</taxon>
        <taxon>Actinomycetes</taxon>
        <taxon>Mycobacteriales</taxon>
        <taxon>Mycobacteriaceae</taxon>
        <taxon>Mycobacterium</taxon>
        <taxon>Mycobacterium ulcerans group</taxon>
    </lineage>
</organism>
<dbReference type="PANTHER" id="PTHR23501">
    <property type="entry name" value="MAJOR FACILITATOR SUPERFAMILY"/>
    <property type="match status" value="1"/>
</dbReference>
<gene>
    <name evidence="8" type="ORF">I551_6213</name>
</gene>
<dbReference type="Pfam" id="PF07690">
    <property type="entry name" value="MFS_1"/>
    <property type="match status" value="1"/>
</dbReference>
<accession>A0ABN0QRP8</accession>
<comment type="caution">
    <text evidence="8">The sequence shown here is derived from an EMBL/GenBank/DDBJ whole genome shotgun (WGS) entry which is preliminary data.</text>
</comment>